<dbReference type="OrthoDB" id="8918678at2759"/>
<evidence type="ECO:0000256" key="2">
    <source>
        <dbReference type="ARBA" id="ARBA00005927"/>
    </source>
</evidence>
<evidence type="ECO:0000259" key="12">
    <source>
        <dbReference type="Pfam" id="PF12931"/>
    </source>
</evidence>
<feature type="compositionally biased region" description="Polar residues" evidence="11">
    <location>
        <begin position="625"/>
        <end position="648"/>
    </location>
</feature>
<feature type="compositionally biased region" description="Polar residues" evidence="11">
    <location>
        <begin position="1861"/>
        <end position="1883"/>
    </location>
</feature>
<keyword evidence="7 10" id="KW-0072">Autophagy</keyword>
<evidence type="ECO:0000256" key="8">
    <source>
        <dbReference type="ARBA" id="ARBA00023136"/>
    </source>
</evidence>
<evidence type="ECO:0000256" key="5">
    <source>
        <dbReference type="ARBA" id="ARBA00022892"/>
    </source>
</evidence>
<feature type="compositionally biased region" description="Low complexity" evidence="11">
    <location>
        <begin position="952"/>
        <end position="963"/>
    </location>
</feature>
<dbReference type="GO" id="GO:0070973">
    <property type="term" value="P:protein localization to endoplasmic reticulum exit site"/>
    <property type="evidence" value="ECO:0007669"/>
    <property type="project" value="TreeGrafter"/>
</dbReference>
<feature type="compositionally biased region" description="Low complexity" evidence="11">
    <location>
        <begin position="2078"/>
        <end position="2087"/>
    </location>
</feature>
<dbReference type="CDD" id="cd09233">
    <property type="entry name" value="ACE1-Sec16-like"/>
    <property type="match status" value="1"/>
</dbReference>
<feature type="compositionally biased region" description="Pro residues" evidence="11">
    <location>
        <begin position="2037"/>
        <end position="2052"/>
    </location>
</feature>
<feature type="compositionally biased region" description="Low complexity" evidence="11">
    <location>
        <begin position="849"/>
        <end position="865"/>
    </location>
</feature>
<dbReference type="FunCoup" id="A0A165FUP1">
    <property type="interactions" value="95"/>
</dbReference>
<comment type="function">
    <text evidence="9 10">Involved in the initiation of assembly of the COPII coat required for the formation of transport vesicles from the endoplasmic reticulum (ER) and the selection of cargo molecules. Also involved in autophagy.</text>
</comment>
<dbReference type="Proteomes" id="UP000076632">
    <property type="component" value="Unassembled WGS sequence"/>
</dbReference>
<feature type="region of interest" description="Disordered" evidence="11">
    <location>
        <begin position="1"/>
        <end position="121"/>
    </location>
</feature>
<dbReference type="PANTHER" id="PTHR13402">
    <property type="entry name" value="RGPR-RELATED"/>
    <property type="match status" value="1"/>
</dbReference>
<gene>
    <name evidence="15" type="ORF">L228DRAFT_262424</name>
</gene>
<feature type="region of interest" description="Disordered" evidence="11">
    <location>
        <begin position="1710"/>
        <end position="1759"/>
    </location>
</feature>
<evidence type="ECO:0000313" key="16">
    <source>
        <dbReference type="Proteomes" id="UP000076632"/>
    </source>
</evidence>
<dbReference type="InterPro" id="IPR024298">
    <property type="entry name" value="Sec16_Sec23-bd"/>
</dbReference>
<dbReference type="GeneID" id="28899556"/>
<sequence>MMDGLAGNQSASEVPARPLASSWHPAWRPDSDRDIQAPSQPNNLTVSTPAQNSPHLSIDDSSIPRNISSVSLQPHSFHVEDVEDSSARHEPKVPTLQRLSRPEVPALEDPVQPDAQTLGQSHGDFVVPEREQFPSVEPDIAGPIQAANGKSEACTQAVDPQPTRIEEATAGTSHRDSHASSNSFARTVSHEVIVGDDDEFSPQSWELPRQDTDVFKHLDAPDRSNSFPEVLPLRDTTPTSDITYSQPDVGNVARNGELPESSSKPDIGFDEILGPTDTADAKEGLQDGTTFDTTVDQSWIHQAPTDHQNEPNLAEGWGPGSPAEVTDQSWIRHAPTENQNELNLAGGWDPESSKEVTDQAWIHQAPVDHQNELNLAEGWAPESSVENDWKEQNSFDGFDKTHGTEISELSDAGVRFEEGVPLIPSDTTLEQPPEEEKQQEEPDFFAGTTDDADDFFKSTMENPKTEDDFTPSNLQRKSTSQVLGSLQYPAHSDTHPEDRATDSHGRSSASATFAGSINAQIQPPSTESRDAGSGSLSVTADETGNTSKSKEEALTEMWAAALDEDELLEDNVPDEGEKTIDPAAFFQDDGEGFLDEEPLLNVPQPYPNDSQAAPENVLPGLAQVHPSSSEQVSNRYTPATASPQSTMAGNIPGAASRAPSLAWTEGFAPAPSTTSPAFMGDQDPRPAMPSKAQSFADKSKGGYSSPYDLPGDVLRPKKRAAAHQVVTAPGTQPTPPPPRSSSMHPFGIGGPTQTPPPPNRAVSSFVPPANFSSVPHGQSKQAQLETMTEGRPTLKPKPSTSSFFEEIPIVPRSRPTPNAGRITPQAPSVTPPLSAGFVAPPVPSPPPVQQEQQQQQQQQQPPVSQASTSGDFGLRPAERVNPYAAIASSPPLASSPPSAPITSRYSPAPPGTSGVLKAQPKYAQPPPPPAHHVLPFQPRTSSPLASHERPQSQRPAPQQPTQQQHHHHPAVPVSPYANRSFSESMQSRETGQNIGGLDKKRASFDRGPPPLRSVSHALPPTSSRYAPQLPTIGQAQAAASKVPVSDPHSFQSTDAPMSAPLRSQTQSPGATPFGPKMPIAPIETQPRPASVNGPTSPTLLKNLSSPISHHGRSFSETVNYVFPTDGRETDPLQRWKGCPIFNWGFGGTIVTSFPKHVPRYATGHVKPMIKCAPGEVTVRSAKDICPLPERFVKFPGPLKGKSKKKDVASWLTDVIKSFEEDGATDPVLSSSLQYQEKVLLWKVLRSFIENDGLLEGNPAIESAVRKLLLVDDETDASENSDEPIGANISDMATTADSAARTEPVDPQAVDKIRKFLLKGKREDAIWHAVDKRLWAHALLIASTLSKDIWKQVVQEFVRQEVKNLSDHTEPLASLYDVFAGNWEESIDELVPPSARAGFQMVRTDTAGAPTKNALEGLNKWRESASLILSNRNPGDEQALLALARLLSSYNRTYAAHTCYMFARNIAPFGGVEDPHTCISLLSADHRVQPFDFARDLDSILLSEVYEYGLSLSGSSVLTTAPHLQSYKLYHAGLLAEAGYRTEAQSYCDAIAAAVKATTKLSPYFHPPFLSALDDLSKRLSRSPKDSSSSWISKPSMEKVSGSVWASFNRFVAGDEDDETSAKGGQGGGADVGPFARIAGDTPNVSPSASNINLSAAYPAASQAQSKYSPAGPYAPQMAPPQARPLPEQPMGLPYQPIRAASEITAGPYGAERGGGYVPQPLLQNDSLPRAPSSHYQPANLSPETTSVLQTTSSPVSQSQTSYIPIAPVEPAPLTSSPHPDAYEPKLHSELHSDYSAPSISYEPSVPKTSYEPVELTFGDVDGNVRRDEKDRAASSSYLPPTESMFDEPLGVSHDGGYGAPMTSSYEPPASFSSYEPPTSNSYEPPTGDAAASFEDEIPKEEPAEEKLPKKKSIMDDDDDDAEFTARAAAILKSGKTARDKENEEAFRKAAEADAKRDSKPQEKKGWFGSWFSKGGSSNESGGPIKAKLGEESSFYYDPDLKKWVNKKAGAPSPTPSATPPPPRAGPPSRAASANQATPPPPSLSAPPRPPLPGSTQSLPMPTLGPPSSLPNSRPPSRSPSSSVGPLGAASETPPLAPPLSSTGTPAPPSGPPSRPTTSMSNASSIDDLLGVPAPRKGGTMRKPKKGGRYIDVMAK</sequence>
<feature type="compositionally biased region" description="Basic and acidic residues" evidence="11">
    <location>
        <begin position="492"/>
        <end position="505"/>
    </location>
</feature>
<feature type="compositionally biased region" description="Low complexity" evidence="11">
    <location>
        <begin position="1966"/>
        <end position="1977"/>
    </location>
</feature>
<evidence type="ECO:0000256" key="4">
    <source>
        <dbReference type="ARBA" id="ARBA00022824"/>
    </source>
</evidence>
<feature type="compositionally biased region" description="Polar residues" evidence="11">
    <location>
        <begin position="1048"/>
        <end position="1069"/>
    </location>
</feature>
<dbReference type="Pfam" id="PF12935">
    <property type="entry name" value="Sec16_N"/>
    <property type="match status" value="1"/>
</dbReference>
<dbReference type="Pfam" id="PF12931">
    <property type="entry name" value="TPR_Sec16"/>
    <property type="match status" value="1"/>
</dbReference>
<dbReference type="Gene3D" id="1.25.40.1030">
    <property type="match status" value="1"/>
</dbReference>
<dbReference type="FunFam" id="1.25.40.1030:FF:000008">
    <property type="entry name" value="Protein transport protein sec16"/>
    <property type="match status" value="1"/>
</dbReference>
<feature type="compositionally biased region" description="Polar residues" evidence="11">
    <location>
        <begin position="470"/>
        <end position="484"/>
    </location>
</feature>
<dbReference type="EMBL" id="KV407461">
    <property type="protein sequence ID" value="KZF21402.1"/>
    <property type="molecule type" value="Genomic_DNA"/>
</dbReference>
<feature type="region of interest" description="Disordered" evidence="11">
    <location>
        <begin position="1665"/>
        <end position="1691"/>
    </location>
</feature>
<dbReference type="STRING" id="1328760.A0A165FUP1"/>
<feature type="compositionally biased region" description="Pro residues" evidence="11">
    <location>
        <begin position="2062"/>
        <end position="2077"/>
    </location>
</feature>
<feature type="region of interest" description="Disordered" evidence="11">
    <location>
        <begin position="423"/>
        <end position="555"/>
    </location>
</feature>
<dbReference type="GO" id="GO:0070971">
    <property type="term" value="C:endoplasmic reticulum exit site"/>
    <property type="evidence" value="ECO:0007669"/>
    <property type="project" value="TreeGrafter"/>
</dbReference>
<feature type="compositionally biased region" description="Polar residues" evidence="11">
    <location>
        <begin position="37"/>
        <end position="74"/>
    </location>
</feature>
<feature type="compositionally biased region" description="Pro residues" evidence="11">
    <location>
        <begin position="2105"/>
        <end position="2114"/>
    </location>
</feature>
<protein>
    <recommendedName>
        <fullName evidence="10">Protein transport protein sec16</fullName>
    </recommendedName>
</protein>
<feature type="compositionally biased region" description="Acidic residues" evidence="11">
    <location>
        <begin position="588"/>
        <end position="598"/>
    </location>
</feature>
<keyword evidence="8 10" id="KW-0472">Membrane</keyword>
<feature type="region of interest" description="Disordered" evidence="11">
    <location>
        <begin position="588"/>
        <end position="1074"/>
    </location>
</feature>
<feature type="compositionally biased region" description="Pro residues" evidence="11">
    <location>
        <begin position="1677"/>
        <end position="1687"/>
    </location>
</feature>
<feature type="compositionally biased region" description="Polar residues" evidence="11">
    <location>
        <begin position="506"/>
        <end position="526"/>
    </location>
</feature>
<evidence type="ECO:0000313" key="15">
    <source>
        <dbReference type="EMBL" id="KZF21402.1"/>
    </source>
</evidence>
<name>A0A165FUP1_XYLHT</name>
<proteinExistence type="inferred from homology"/>
<feature type="compositionally biased region" description="Polar residues" evidence="11">
    <location>
        <begin position="236"/>
        <end position="248"/>
    </location>
</feature>
<dbReference type="OMA" id="YKSPYDL"/>
<reference evidence="15 16" key="1">
    <citation type="journal article" date="2016" name="Fungal Biol.">
        <title>The genome of Xylona heveae provides a window into fungal endophytism.</title>
        <authorList>
            <person name="Gazis R."/>
            <person name="Kuo A."/>
            <person name="Riley R."/>
            <person name="LaButti K."/>
            <person name="Lipzen A."/>
            <person name="Lin J."/>
            <person name="Amirebrahimi M."/>
            <person name="Hesse C.N."/>
            <person name="Spatafora J.W."/>
            <person name="Henrissat B."/>
            <person name="Hainaut M."/>
            <person name="Grigoriev I.V."/>
            <person name="Hibbett D.S."/>
        </authorList>
    </citation>
    <scope>NUCLEOTIDE SEQUENCE [LARGE SCALE GENOMIC DNA]</scope>
    <source>
        <strain evidence="15 16">TC161</strain>
    </source>
</reference>
<feature type="compositionally biased region" description="Polar residues" evidence="11">
    <location>
        <begin position="534"/>
        <end position="547"/>
    </location>
</feature>
<dbReference type="GO" id="GO:0012507">
    <property type="term" value="C:ER to Golgi transport vesicle membrane"/>
    <property type="evidence" value="ECO:0007669"/>
    <property type="project" value="TreeGrafter"/>
</dbReference>
<keyword evidence="4 10" id="KW-0256">Endoplasmic reticulum</keyword>
<feature type="region of interest" description="Disordered" evidence="11">
    <location>
        <begin position="1824"/>
        <end position="1986"/>
    </location>
</feature>
<feature type="region of interest" description="Disordered" evidence="11">
    <location>
        <begin position="1615"/>
        <end position="1643"/>
    </location>
</feature>
<feature type="domain" description="Sec16 N-terminal" evidence="14">
    <location>
        <begin position="381"/>
        <end position="606"/>
    </location>
</feature>
<dbReference type="InParanoid" id="A0A165FUP1"/>
<dbReference type="RefSeq" id="XP_018186957.1">
    <property type="nucleotide sequence ID" value="XM_018334419.1"/>
</dbReference>
<evidence type="ECO:0000256" key="3">
    <source>
        <dbReference type="ARBA" id="ARBA00022448"/>
    </source>
</evidence>
<dbReference type="GO" id="GO:0007030">
    <property type="term" value="P:Golgi organization"/>
    <property type="evidence" value="ECO:0007669"/>
    <property type="project" value="TreeGrafter"/>
</dbReference>
<feature type="compositionally biased region" description="Pro residues" evidence="11">
    <location>
        <begin position="2012"/>
        <end position="2025"/>
    </location>
</feature>
<feature type="compositionally biased region" description="Basic and acidic residues" evidence="11">
    <location>
        <begin position="1936"/>
        <end position="1965"/>
    </location>
</feature>
<keyword evidence="5 10" id="KW-0931">ER-Golgi transport</keyword>
<feature type="compositionally biased region" description="Low complexity" evidence="11">
    <location>
        <begin position="1744"/>
        <end position="1759"/>
    </location>
</feature>
<keyword evidence="6 10" id="KW-0653">Protein transport</keyword>
<evidence type="ECO:0000256" key="7">
    <source>
        <dbReference type="ARBA" id="ARBA00023006"/>
    </source>
</evidence>
<dbReference type="GO" id="GO:0015031">
    <property type="term" value="P:protein transport"/>
    <property type="evidence" value="ECO:0007669"/>
    <property type="project" value="UniProtKB-KW"/>
</dbReference>
<dbReference type="InterPro" id="IPR024340">
    <property type="entry name" value="Sec16_CCD"/>
</dbReference>
<dbReference type="GO" id="GO:0016192">
    <property type="term" value="P:vesicle-mediated transport"/>
    <property type="evidence" value="ECO:0007669"/>
    <property type="project" value="UniProtKB-KW"/>
</dbReference>
<keyword evidence="3 10" id="KW-0813">Transport</keyword>
<keyword evidence="16" id="KW-1185">Reference proteome</keyword>
<dbReference type="Pfam" id="PF12932">
    <property type="entry name" value="Sec16"/>
    <property type="match status" value="1"/>
</dbReference>
<evidence type="ECO:0000256" key="6">
    <source>
        <dbReference type="ARBA" id="ARBA00022927"/>
    </source>
</evidence>
<accession>A0A165FUP1</accession>
<evidence type="ECO:0000259" key="14">
    <source>
        <dbReference type="Pfam" id="PF12935"/>
    </source>
</evidence>
<feature type="compositionally biased region" description="Basic and acidic residues" evidence="11">
    <location>
        <begin position="77"/>
        <end position="92"/>
    </location>
</feature>
<feature type="region of interest" description="Disordered" evidence="11">
    <location>
        <begin position="306"/>
        <end position="325"/>
    </location>
</feature>
<dbReference type="GO" id="GO:0005789">
    <property type="term" value="C:endoplasmic reticulum membrane"/>
    <property type="evidence" value="ECO:0007669"/>
    <property type="project" value="UniProtKB-SubCell"/>
</dbReference>
<feature type="compositionally biased region" description="Basic residues" evidence="11">
    <location>
        <begin position="2138"/>
        <end position="2147"/>
    </location>
</feature>
<feature type="compositionally biased region" description="Polar residues" evidence="11">
    <location>
        <begin position="977"/>
        <end position="992"/>
    </location>
</feature>
<dbReference type="PANTHER" id="PTHR13402:SF6">
    <property type="entry name" value="SECRETORY 16, ISOFORM I"/>
    <property type="match status" value="1"/>
</dbReference>
<organism evidence="15 16">
    <name type="scientific">Xylona heveae (strain CBS 132557 / TC161)</name>
    <dbReference type="NCBI Taxonomy" id="1328760"/>
    <lineage>
        <taxon>Eukaryota</taxon>
        <taxon>Fungi</taxon>
        <taxon>Dikarya</taxon>
        <taxon>Ascomycota</taxon>
        <taxon>Pezizomycotina</taxon>
        <taxon>Xylonomycetes</taxon>
        <taxon>Xylonales</taxon>
        <taxon>Xylonaceae</taxon>
        <taxon>Xylona</taxon>
    </lineage>
</organism>
<feature type="domain" description="Sec16 central conserved" evidence="13">
    <location>
        <begin position="1138"/>
        <end position="1252"/>
    </location>
</feature>
<dbReference type="InterPro" id="IPR024468">
    <property type="entry name" value="Sec16_N"/>
</dbReference>
<feature type="region of interest" description="Disordered" evidence="11">
    <location>
        <begin position="139"/>
        <end position="161"/>
    </location>
</feature>
<comment type="subcellular location">
    <subcellularLocation>
        <location evidence="1">Endoplasmic reticulum membrane</location>
        <topology evidence="1">Peripheral membrane protein</topology>
        <orientation evidence="1">Cytoplasmic side</orientation>
    </subcellularLocation>
</comment>
<evidence type="ECO:0000256" key="1">
    <source>
        <dbReference type="ARBA" id="ARBA00004397"/>
    </source>
</evidence>
<feature type="compositionally biased region" description="Polar residues" evidence="11">
    <location>
        <begin position="1733"/>
        <end position="1743"/>
    </location>
</feature>
<comment type="similarity">
    <text evidence="2 10">Belongs to the SEC16 family.</text>
</comment>
<dbReference type="GO" id="GO:0006914">
    <property type="term" value="P:autophagy"/>
    <property type="evidence" value="ECO:0007669"/>
    <property type="project" value="UniProtKB-KW"/>
</dbReference>
<evidence type="ECO:0000259" key="13">
    <source>
        <dbReference type="Pfam" id="PF12932"/>
    </source>
</evidence>
<feature type="compositionally biased region" description="Polar residues" evidence="11">
    <location>
        <begin position="770"/>
        <end position="786"/>
    </location>
</feature>
<evidence type="ECO:0000256" key="11">
    <source>
        <dbReference type="SAM" id="MobiDB-lite"/>
    </source>
</evidence>
<evidence type="ECO:0000256" key="9">
    <source>
        <dbReference type="ARBA" id="ARBA00024687"/>
    </source>
</evidence>
<feature type="domain" description="Sec16 Sec23-binding" evidence="12">
    <location>
        <begin position="1312"/>
        <end position="1614"/>
    </location>
</feature>
<feature type="region of interest" description="Disordered" evidence="11">
    <location>
        <begin position="226"/>
        <end position="250"/>
    </location>
</feature>
<evidence type="ECO:0000256" key="10">
    <source>
        <dbReference type="RuleBase" id="RU364101"/>
    </source>
</evidence>
<feature type="region of interest" description="Disordered" evidence="11">
    <location>
        <begin position="2005"/>
        <end position="2155"/>
    </location>
</feature>